<reference evidence="2 5" key="2">
    <citation type="submission" date="2019-07" db="EMBL/GenBank/DDBJ databases">
        <title>Whole genome shotgun sequence of Myxococcus virescens NBRC 100334.</title>
        <authorList>
            <person name="Hosoyama A."/>
            <person name="Uohara A."/>
            <person name="Ohji S."/>
            <person name="Ichikawa N."/>
        </authorList>
    </citation>
    <scope>NUCLEOTIDE SEQUENCE [LARGE SCALE GENOMIC DNA]</scope>
    <source>
        <strain evidence="2 5">NBRC 100334</strain>
    </source>
</reference>
<dbReference type="EMBL" id="BJVY01000024">
    <property type="protein sequence ID" value="GEL72418.1"/>
    <property type="molecule type" value="Genomic_DNA"/>
</dbReference>
<evidence type="ECO:0000313" key="5">
    <source>
        <dbReference type="Proteomes" id="UP000321224"/>
    </source>
</evidence>
<reference evidence="3 4" key="1">
    <citation type="submission" date="2016-10" db="EMBL/GenBank/DDBJ databases">
        <authorList>
            <person name="Varghese N."/>
            <person name="Submissions S."/>
        </authorList>
    </citation>
    <scope>NUCLEOTIDE SEQUENCE [LARGE SCALE GENOMIC DNA]</scope>
    <source>
        <strain evidence="3 4">DSM 2260</strain>
    </source>
</reference>
<evidence type="ECO:0000313" key="2">
    <source>
        <dbReference type="EMBL" id="GEL72418.1"/>
    </source>
</evidence>
<feature type="region of interest" description="Disordered" evidence="1">
    <location>
        <begin position="1"/>
        <end position="33"/>
    </location>
</feature>
<name>A0A511HFV7_9BACT</name>
<protein>
    <submittedName>
        <fullName evidence="2">Uncharacterized protein</fullName>
    </submittedName>
</protein>
<evidence type="ECO:0000313" key="4">
    <source>
        <dbReference type="Proteomes" id="UP000198717"/>
    </source>
</evidence>
<dbReference type="Proteomes" id="UP000198717">
    <property type="component" value="Unassembled WGS sequence"/>
</dbReference>
<dbReference type="AlphaFoldDB" id="A0A511HFV7"/>
<dbReference type="EMBL" id="FNAJ01000019">
    <property type="protein sequence ID" value="SDF06690.1"/>
    <property type="molecule type" value="Genomic_DNA"/>
</dbReference>
<evidence type="ECO:0000256" key="1">
    <source>
        <dbReference type="SAM" id="MobiDB-lite"/>
    </source>
</evidence>
<comment type="caution">
    <text evidence="2">The sequence shown here is derived from an EMBL/GenBank/DDBJ whole genome shotgun (WGS) entry which is preliminary data.</text>
</comment>
<dbReference type="Proteomes" id="UP000321224">
    <property type="component" value="Unassembled WGS sequence"/>
</dbReference>
<organism evidence="2 5">
    <name type="scientific">Myxococcus virescens</name>
    <dbReference type="NCBI Taxonomy" id="83456"/>
    <lineage>
        <taxon>Bacteria</taxon>
        <taxon>Pseudomonadati</taxon>
        <taxon>Myxococcota</taxon>
        <taxon>Myxococcia</taxon>
        <taxon>Myxococcales</taxon>
        <taxon>Cystobacterineae</taxon>
        <taxon>Myxococcaceae</taxon>
        <taxon>Myxococcus</taxon>
    </lineage>
</organism>
<dbReference type="RefSeq" id="WP_244172222.1">
    <property type="nucleotide sequence ID" value="NZ_BJVY01000024.1"/>
</dbReference>
<sequence>MAANGGDRSNKVLNGQGDGNIEGITQGEMCGPARRPFAEKGEFFLGAHPLPTTNDTHVKADGSNKDNFQWFAGEAGKHLWFLPGVSNVLTGIGNSEGGFKSVLEGAAEGVIGGPHDGPGQSGLPPL</sequence>
<proteinExistence type="predicted"/>
<evidence type="ECO:0000313" key="3">
    <source>
        <dbReference type="EMBL" id="SDF06690.1"/>
    </source>
</evidence>
<accession>A0A511HFV7</accession>
<keyword evidence="4" id="KW-1185">Reference proteome</keyword>
<gene>
    <name evidence="2" type="ORF">MVI01_42020</name>
    <name evidence="3" type="ORF">SAMN04488504_11925</name>
</gene>